<reference evidence="2 3" key="2">
    <citation type="submission" date="2019-01" db="EMBL/GenBank/DDBJ databases">
        <title>Motilimonas pumilus sp. nov., isolated from the gut of sea cucumber (Apostichopus japonicus).</title>
        <authorList>
            <person name="Wang F.-Q."/>
            <person name="Ren L.-H."/>
            <person name="Lin Y.-W."/>
            <person name="Sun G.-H."/>
            <person name="Du Z.-J."/>
            <person name="Zhao J.-X."/>
            <person name="Liu X.-J."/>
            <person name="Liu L.-J."/>
        </authorList>
    </citation>
    <scope>NUCLEOTIDE SEQUENCE [LARGE SCALE GENOMIC DNA]</scope>
    <source>
        <strain evidence="2 3">PLHSC7-2</strain>
    </source>
</reference>
<keyword evidence="3" id="KW-1185">Reference proteome</keyword>
<keyword evidence="1" id="KW-0812">Transmembrane</keyword>
<proteinExistence type="predicted"/>
<dbReference type="Proteomes" id="UP000283255">
    <property type="component" value="Unassembled WGS sequence"/>
</dbReference>
<comment type="caution">
    <text evidence="2">The sequence shown here is derived from an EMBL/GenBank/DDBJ whole genome shotgun (WGS) entry which is preliminary data.</text>
</comment>
<evidence type="ECO:0000256" key="1">
    <source>
        <dbReference type="SAM" id="Phobius"/>
    </source>
</evidence>
<keyword evidence="1" id="KW-0472">Membrane</keyword>
<evidence type="ECO:0000313" key="3">
    <source>
        <dbReference type="Proteomes" id="UP000283255"/>
    </source>
</evidence>
<dbReference type="RefSeq" id="WP_119912316.1">
    <property type="nucleotide sequence ID" value="NZ_QZCH01000038.1"/>
</dbReference>
<sequence length="72" mass="8475">MKRAQFITFFKESAIWLGKAAWYLLSMVALVAVNMMREGEKKEPYDPWKEIAKVQMNHDLAKHDSKPVYKDD</sequence>
<dbReference type="AlphaFoldDB" id="A0A418YA07"/>
<organism evidence="2 3">
    <name type="scientific">Motilimonas pumila</name>
    <dbReference type="NCBI Taxonomy" id="2303987"/>
    <lineage>
        <taxon>Bacteria</taxon>
        <taxon>Pseudomonadati</taxon>
        <taxon>Pseudomonadota</taxon>
        <taxon>Gammaproteobacteria</taxon>
        <taxon>Alteromonadales</taxon>
        <taxon>Alteromonadales genera incertae sedis</taxon>
        <taxon>Motilimonas</taxon>
    </lineage>
</organism>
<name>A0A418YA07_9GAMM</name>
<evidence type="ECO:0000313" key="2">
    <source>
        <dbReference type="EMBL" id="RJG38769.1"/>
    </source>
</evidence>
<keyword evidence="1" id="KW-1133">Transmembrane helix</keyword>
<gene>
    <name evidence="2" type="ORF">D1Z90_18670</name>
</gene>
<feature type="transmembrane region" description="Helical" evidence="1">
    <location>
        <begin position="20"/>
        <end position="36"/>
    </location>
</feature>
<dbReference type="EMBL" id="QZCH01000038">
    <property type="protein sequence ID" value="RJG38769.1"/>
    <property type="molecule type" value="Genomic_DNA"/>
</dbReference>
<accession>A0A418YA07</accession>
<reference evidence="2 3" key="1">
    <citation type="submission" date="2018-09" db="EMBL/GenBank/DDBJ databases">
        <authorList>
            <person name="Wang F."/>
        </authorList>
    </citation>
    <scope>NUCLEOTIDE SEQUENCE [LARGE SCALE GENOMIC DNA]</scope>
    <source>
        <strain evidence="2 3">PLHSC7-2</strain>
    </source>
</reference>
<protein>
    <submittedName>
        <fullName evidence="2">Uncharacterized protein</fullName>
    </submittedName>
</protein>